<keyword evidence="3" id="KW-0677">Repeat</keyword>
<dbReference type="Pfam" id="PF00520">
    <property type="entry name" value="Ion_trans"/>
    <property type="match status" value="1"/>
</dbReference>
<evidence type="ECO:0000256" key="4">
    <source>
        <dbReference type="ARBA" id="ARBA00022989"/>
    </source>
</evidence>
<gene>
    <name evidence="8" type="ORF">PR048_029608</name>
</gene>
<keyword evidence="4 6" id="KW-1133">Transmembrane helix</keyword>
<feature type="domain" description="Ion transport" evidence="7">
    <location>
        <begin position="147"/>
        <end position="283"/>
    </location>
</feature>
<feature type="transmembrane region" description="Helical" evidence="6">
    <location>
        <begin position="233"/>
        <end position="255"/>
    </location>
</feature>
<evidence type="ECO:0000259" key="7">
    <source>
        <dbReference type="Pfam" id="PF00520"/>
    </source>
</evidence>
<evidence type="ECO:0000313" key="9">
    <source>
        <dbReference type="Proteomes" id="UP001159363"/>
    </source>
</evidence>
<sequence>MLRSILLVDWNSALFIILNGTKEEHLDMLDGGIIQRLLEEKWKTFARVGSRLILLQARLCWQRQFLKRLAILVLHLLLLSTAIYLRPVDQADPLLGNTEWHDIARYCAEIGTVCGVLSYVLLQQGGEIKNQGFYSFLKQLSNDPAKAIFLVSNLLILVCIPCRLMGDKRSEEAILLFAVPSSWFLFMFFAGMNSTHLGGVGNMHAVRVHFVCRAIRLTGPFVTMVYSMITGDMLTFSIIYMVVLFGFSQSFYFLYKGHPGVATSLYHSYPTTWMALFQITLGDYSVSLSPLHALTAVASAAKYSSTQYRTTLTWLRGNINRPTNYLNMCFSSLTHSDPG</sequence>
<comment type="caution">
    <text evidence="8">The sequence shown here is derived from an EMBL/GenBank/DDBJ whole genome shotgun (WGS) entry which is preliminary data.</text>
</comment>
<evidence type="ECO:0000256" key="2">
    <source>
        <dbReference type="ARBA" id="ARBA00022692"/>
    </source>
</evidence>
<accession>A0ABQ9GDV6</accession>
<feature type="transmembrane region" description="Helical" evidence="6">
    <location>
        <begin position="65"/>
        <end position="85"/>
    </location>
</feature>
<dbReference type="PANTHER" id="PTHR10582:SF2">
    <property type="entry name" value="INACTIVE"/>
    <property type="match status" value="1"/>
</dbReference>
<comment type="subcellular location">
    <subcellularLocation>
        <location evidence="1">Membrane</location>
        <topology evidence="1">Multi-pass membrane protein</topology>
    </subcellularLocation>
</comment>
<feature type="transmembrane region" description="Helical" evidence="6">
    <location>
        <begin position="147"/>
        <end position="166"/>
    </location>
</feature>
<keyword evidence="5 6" id="KW-0472">Membrane</keyword>
<keyword evidence="2 6" id="KW-0812">Transmembrane</keyword>
<name>A0ABQ9GDV6_9NEOP</name>
<evidence type="ECO:0000256" key="5">
    <source>
        <dbReference type="ARBA" id="ARBA00023136"/>
    </source>
</evidence>
<evidence type="ECO:0000256" key="6">
    <source>
        <dbReference type="SAM" id="Phobius"/>
    </source>
</evidence>
<dbReference type="EMBL" id="JARBHB010000013">
    <property type="protein sequence ID" value="KAJ8870585.1"/>
    <property type="molecule type" value="Genomic_DNA"/>
</dbReference>
<protein>
    <recommendedName>
        <fullName evidence="7">Ion transport domain-containing protein</fullName>
    </recommendedName>
</protein>
<reference evidence="8 9" key="1">
    <citation type="submission" date="2023-02" db="EMBL/GenBank/DDBJ databases">
        <title>LHISI_Scaffold_Assembly.</title>
        <authorList>
            <person name="Stuart O.P."/>
            <person name="Cleave R."/>
            <person name="Magrath M.J.L."/>
            <person name="Mikheyev A.S."/>
        </authorList>
    </citation>
    <scope>NUCLEOTIDE SEQUENCE [LARGE SCALE GENOMIC DNA]</scope>
    <source>
        <strain evidence="8">Daus_M_001</strain>
        <tissue evidence="8">Leg muscle</tissue>
    </source>
</reference>
<dbReference type="InterPro" id="IPR005821">
    <property type="entry name" value="Ion_trans_dom"/>
</dbReference>
<dbReference type="InterPro" id="IPR024862">
    <property type="entry name" value="TRPV"/>
</dbReference>
<dbReference type="PANTHER" id="PTHR10582">
    <property type="entry name" value="TRANSIENT RECEPTOR POTENTIAL ION CHANNEL PROTEIN"/>
    <property type="match status" value="1"/>
</dbReference>
<proteinExistence type="predicted"/>
<dbReference type="Proteomes" id="UP001159363">
    <property type="component" value="Chromosome 12"/>
</dbReference>
<feature type="transmembrane region" description="Helical" evidence="6">
    <location>
        <begin position="173"/>
        <end position="192"/>
    </location>
</feature>
<evidence type="ECO:0000256" key="3">
    <source>
        <dbReference type="ARBA" id="ARBA00022737"/>
    </source>
</evidence>
<evidence type="ECO:0000313" key="8">
    <source>
        <dbReference type="EMBL" id="KAJ8870585.1"/>
    </source>
</evidence>
<organism evidence="8 9">
    <name type="scientific">Dryococelus australis</name>
    <dbReference type="NCBI Taxonomy" id="614101"/>
    <lineage>
        <taxon>Eukaryota</taxon>
        <taxon>Metazoa</taxon>
        <taxon>Ecdysozoa</taxon>
        <taxon>Arthropoda</taxon>
        <taxon>Hexapoda</taxon>
        <taxon>Insecta</taxon>
        <taxon>Pterygota</taxon>
        <taxon>Neoptera</taxon>
        <taxon>Polyneoptera</taxon>
        <taxon>Phasmatodea</taxon>
        <taxon>Verophasmatodea</taxon>
        <taxon>Anareolatae</taxon>
        <taxon>Phasmatidae</taxon>
        <taxon>Eurycanthinae</taxon>
        <taxon>Dryococelus</taxon>
    </lineage>
</organism>
<keyword evidence="9" id="KW-1185">Reference proteome</keyword>
<evidence type="ECO:0000256" key="1">
    <source>
        <dbReference type="ARBA" id="ARBA00004141"/>
    </source>
</evidence>